<dbReference type="GO" id="GO:0008483">
    <property type="term" value="F:transaminase activity"/>
    <property type="evidence" value="ECO:0007669"/>
    <property type="project" value="UniProtKB-KW"/>
</dbReference>
<dbReference type="Gene3D" id="3.90.1150.10">
    <property type="entry name" value="Aspartate Aminotransferase, domain 1"/>
    <property type="match status" value="1"/>
</dbReference>
<evidence type="ECO:0000256" key="6">
    <source>
        <dbReference type="RuleBase" id="RU000481"/>
    </source>
</evidence>
<comment type="cofactor">
    <cofactor evidence="1 6">
        <name>pyridoxal 5'-phosphate</name>
        <dbReference type="ChEBI" id="CHEBI:597326"/>
    </cofactor>
</comment>
<dbReference type="PANTHER" id="PTHR46383:SF1">
    <property type="entry name" value="ASPARTATE AMINOTRANSFERASE"/>
    <property type="match status" value="1"/>
</dbReference>
<name>A0A0G3W9P7_9CLOT</name>
<dbReference type="Pfam" id="PF00155">
    <property type="entry name" value="Aminotran_1_2"/>
    <property type="match status" value="1"/>
</dbReference>
<evidence type="ECO:0000313" key="9">
    <source>
        <dbReference type="Proteomes" id="UP000035704"/>
    </source>
</evidence>
<dbReference type="STRING" id="84022.CACET_c19630"/>
<dbReference type="InterPro" id="IPR015421">
    <property type="entry name" value="PyrdxlP-dep_Trfase_major"/>
</dbReference>
<gene>
    <name evidence="8" type="primary">aspB</name>
    <name evidence="8" type="ORF">CACET_c19630</name>
</gene>
<dbReference type="EMBL" id="CP009687">
    <property type="protein sequence ID" value="AKL95411.1"/>
    <property type="molecule type" value="Genomic_DNA"/>
</dbReference>
<dbReference type="PANTHER" id="PTHR46383">
    <property type="entry name" value="ASPARTATE AMINOTRANSFERASE"/>
    <property type="match status" value="1"/>
</dbReference>
<dbReference type="PRINTS" id="PR00753">
    <property type="entry name" value="ACCSYNTHASE"/>
</dbReference>
<dbReference type="SUPFAM" id="SSF53383">
    <property type="entry name" value="PLP-dependent transferases"/>
    <property type="match status" value="1"/>
</dbReference>
<evidence type="ECO:0000256" key="5">
    <source>
        <dbReference type="ARBA" id="ARBA00022898"/>
    </source>
</evidence>
<dbReference type="Proteomes" id="UP000035704">
    <property type="component" value="Chromosome"/>
</dbReference>
<dbReference type="InterPro" id="IPR015422">
    <property type="entry name" value="PyrdxlP-dep_Trfase_small"/>
</dbReference>
<keyword evidence="5" id="KW-0663">Pyridoxal phosphate</keyword>
<evidence type="ECO:0000256" key="3">
    <source>
        <dbReference type="ARBA" id="ARBA00022576"/>
    </source>
</evidence>
<dbReference type="PATRIC" id="fig|84022.6.peg.1960"/>
<evidence type="ECO:0000259" key="7">
    <source>
        <dbReference type="Pfam" id="PF00155"/>
    </source>
</evidence>
<proteinExistence type="inferred from homology"/>
<dbReference type="CDD" id="cd00609">
    <property type="entry name" value="AAT_like"/>
    <property type="match status" value="1"/>
</dbReference>
<dbReference type="GO" id="GO:0006520">
    <property type="term" value="P:amino acid metabolic process"/>
    <property type="evidence" value="ECO:0007669"/>
    <property type="project" value="InterPro"/>
</dbReference>
<feature type="domain" description="Aminotransferase class I/classII large" evidence="7">
    <location>
        <begin position="33"/>
        <end position="391"/>
    </location>
</feature>
<dbReference type="InterPro" id="IPR050596">
    <property type="entry name" value="AspAT/PAT-like"/>
</dbReference>
<dbReference type="InterPro" id="IPR004838">
    <property type="entry name" value="NHTrfase_class1_PyrdxlP-BS"/>
</dbReference>
<keyword evidence="9" id="KW-1185">Reference proteome</keyword>
<dbReference type="EC" id="2.6.1.-" evidence="6"/>
<reference evidence="8 9" key="1">
    <citation type="submission" date="2014-10" db="EMBL/GenBank/DDBJ databases">
        <title>Genome sequence of Clostridium aceticum DSM 1496.</title>
        <authorList>
            <person name="Poehlein A."/>
            <person name="Schiel-Bengelsdorf B."/>
            <person name="Gottschalk G."/>
            <person name="Duerre P."/>
            <person name="Daniel R."/>
        </authorList>
    </citation>
    <scope>NUCLEOTIDE SEQUENCE [LARGE SCALE GENOMIC DNA]</scope>
    <source>
        <strain evidence="8 9">DSM 1496</strain>
    </source>
</reference>
<dbReference type="InterPro" id="IPR015424">
    <property type="entry name" value="PyrdxlP-dep_Trfase"/>
</dbReference>
<dbReference type="InterPro" id="IPR004839">
    <property type="entry name" value="Aminotransferase_I/II_large"/>
</dbReference>
<keyword evidence="3 6" id="KW-0032">Aminotransferase</keyword>
<organism evidence="8 9">
    <name type="scientific">Clostridium aceticum</name>
    <dbReference type="NCBI Taxonomy" id="84022"/>
    <lineage>
        <taxon>Bacteria</taxon>
        <taxon>Bacillati</taxon>
        <taxon>Bacillota</taxon>
        <taxon>Clostridia</taxon>
        <taxon>Eubacteriales</taxon>
        <taxon>Clostridiaceae</taxon>
        <taxon>Clostridium</taxon>
    </lineage>
</organism>
<keyword evidence="4 6" id="KW-0808">Transferase</keyword>
<dbReference type="FunFam" id="3.40.640.10:FF:000033">
    <property type="entry name" value="Aspartate aminotransferase"/>
    <property type="match status" value="1"/>
</dbReference>
<dbReference type="PROSITE" id="PS00105">
    <property type="entry name" value="AA_TRANSFER_CLASS_1"/>
    <property type="match status" value="1"/>
</dbReference>
<dbReference type="GO" id="GO:0030170">
    <property type="term" value="F:pyridoxal phosphate binding"/>
    <property type="evidence" value="ECO:0007669"/>
    <property type="project" value="InterPro"/>
</dbReference>
<evidence type="ECO:0000256" key="1">
    <source>
        <dbReference type="ARBA" id="ARBA00001933"/>
    </source>
</evidence>
<dbReference type="AlphaFoldDB" id="A0A0G3W9P7"/>
<evidence type="ECO:0000256" key="4">
    <source>
        <dbReference type="ARBA" id="ARBA00022679"/>
    </source>
</evidence>
<comment type="similarity">
    <text evidence="2 6">Belongs to the class-I pyridoxal-phosphate-dependent aminotransferase family.</text>
</comment>
<evidence type="ECO:0000256" key="2">
    <source>
        <dbReference type="ARBA" id="ARBA00007441"/>
    </source>
</evidence>
<accession>A0A0G3W9P7</accession>
<dbReference type="Gene3D" id="3.40.640.10">
    <property type="entry name" value="Type I PLP-dependent aspartate aminotransferase-like (Major domain)"/>
    <property type="match status" value="1"/>
</dbReference>
<sequence length="397" mass="44048">MNIKLSEKNLKISPSVTLTIDAKSKQMRAEGIDVISFGVGEPDFQTPDNIKRAAIEVIENGPTGYTAAAGLPELKKAICEKLLRDNDLSYNPENIIVSNGGKHSLYNIFQAICNPGDEVIIPTPYWVTYPESVKMADATPVFIECTEENEFRLKKSDLLAAITPKTKAIVLNSPSNPTGSVYTREELEDIAEIAVKNNILVVSDEIYEKLVYDGEKHISIASLNEEIKERTIILNGMSKAYAMTGWRIGYTASALEIAKVMGNIQSHATSNPNTIAQYASIEGLRGDQSTIEEMKKAFDERRKYMIHRINQIKDLSCIAPKGAFYVMMNISKWIGKEIKGHKINNSIDFAEVLLENTKVAIVPGAAFGADNFMRLSYATSLENIKEGLNRIDDFLNK</sequence>
<dbReference type="KEGG" id="cace:CACET_c19630"/>
<evidence type="ECO:0000313" key="8">
    <source>
        <dbReference type="EMBL" id="AKL95411.1"/>
    </source>
</evidence>
<protein>
    <recommendedName>
        <fullName evidence="6">Aminotransferase</fullName>
        <ecNumber evidence="6">2.6.1.-</ecNumber>
    </recommendedName>
</protein>